<gene>
    <name evidence="2" type="ORF">PV383_36295</name>
</gene>
<accession>A0ABU4MZT3</accession>
<protein>
    <submittedName>
        <fullName evidence="2">Uncharacterized protein</fullName>
    </submittedName>
</protein>
<feature type="region of interest" description="Disordered" evidence="1">
    <location>
        <begin position="1"/>
        <end position="50"/>
    </location>
</feature>
<dbReference type="EMBL" id="JARAWJ010000039">
    <property type="protein sequence ID" value="MDX3042606.1"/>
    <property type="molecule type" value="Genomic_DNA"/>
</dbReference>
<organism evidence="2 3">
    <name type="scientific">Streptomyces caniscabiei</name>
    <dbReference type="NCBI Taxonomy" id="2746961"/>
    <lineage>
        <taxon>Bacteria</taxon>
        <taxon>Bacillati</taxon>
        <taxon>Actinomycetota</taxon>
        <taxon>Actinomycetes</taxon>
        <taxon>Kitasatosporales</taxon>
        <taxon>Streptomycetaceae</taxon>
        <taxon>Streptomyces</taxon>
    </lineage>
</organism>
<feature type="compositionally biased region" description="Acidic residues" evidence="1">
    <location>
        <begin position="40"/>
        <end position="50"/>
    </location>
</feature>
<keyword evidence="3" id="KW-1185">Reference proteome</keyword>
<evidence type="ECO:0000313" key="2">
    <source>
        <dbReference type="EMBL" id="MDX3042606.1"/>
    </source>
</evidence>
<dbReference type="Proteomes" id="UP001282474">
    <property type="component" value="Unassembled WGS sequence"/>
</dbReference>
<reference evidence="2 3" key="1">
    <citation type="journal article" date="2023" name="Microb. Genom.">
        <title>Mesoterricola silvestris gen. nov., sp. nov., Mesoterricola sediminis sp. nov., Geothrix oryzae sp. nov., Geothrix edaphica sp. nov., Geothrix rubra sp. nov., and Geothrix limicola sp. nov., six novel members of Acidobacteriota isolated from soils.</title>
        <authorList>
            <person name="Weisberg A.J."/>
            <person name="Pearce E."/>
            <person name="Kramer C.G."/>
            <person name="Chang J.H."/>
            <person name="Clarke C.R."/>
        </authorList>
    </citation>
    <scope>NUCLEOTIDE SEQUENCE [LARGE SCALE GENOMIC DNA]</scope>
    <source>
        <strain evidence="2 3">NE20-4-1</strain>
    </source>
</reference>
<evidence type="ECO:0000256" key="1">
    <source>
        <dbReference type="SAM" id="MobiDB-lite"/>
    </source>
</evidence>
<evidence type="ECO:0000313" key="3">
    <source>
        <dbReference type="Proteomes" id="UP001282474"/>
    </source>
</evidence>
<dbReference type="RefSeq" id="WP_193382908.1">
    <property type="nucleotide sequence ID" value="NZ_JABXWI010000031.1"/>
</dbReference>
<comment type="caution">
    <text evidence="2">The sequence shown here is derived from an EMBL/GenBank/DDBJ whole genome shotgun (WGS) entry which is preliminary data.</text>
</comment>
<sequence>MTTTITPPPRVRRETPGIPRVPYQGLFREPVYADGRPYDSDDEGEFSTDD</sequence>
<proteinExistence type="predicted"/>
<name>A0ABU4MZT3_9ACTN</name>